<dbReference type="AlphaFoldDB" id="A0AAI8V8Z8"/>
<name>A0AAI8V8Z8_9PEZI</name>
<dbReference type="InterPro" id="IPR002227">
    <property type="entry name" value="Tyrosinase_Cu-bd"/>
</dbReference>
<dbReference type="Gene3D" id="1.10.1280.10">
    <property type="entry name" value="Di-copper center containing domain from catechol oxidase"/>
    <property type="match status" value="1"/>
</dbReference>
<dbReference type="GO" id="GO:0016491">
    <property type="term" value="F:oxidoreductase activity"/>
    <property type="evidence" value="ECO:0007669"/>
    <property type="project" value="InterPro"/>
</dbReference>
<comment type="caution">
    <text evidence="2">The sequence shown here is derived from an EMBL/GenBank/DDBJ whole genome shotgun (WGS) entry which is preliminary data.</text>
</comment>
<keyword evidence="3" id="KW-1185">Reference proteome</keyword>
<organism evidence="2 3">
    <name type="scientific">Anthostomella pinea</name>
    <dbReference type="NCBI Taxonomy" id="933095"/>
    <lineage>
        <taxon>Eukaryota</taxon>
        <taxon>Fungi</taxon>
        <taxon>Dikarya</taxon>
        <taxon>Ascomycota</taxon>
        <taxon>Pezizomycotina</taxon>
        <taxon>Sordariomycetes</taxon>
        <taxon>Xylariomycetidae</taxon>
        <taxon>Xylariales</taxon>
        <taxon>Xylariaceae</taxon>
        <taxon>Anthostomella</taxon>
    </lineage>
</organism>
<dbReference type="SUPFAM" id="SSF48056">
    <property type="entry name" value="Di-copper centre-containing domain"/>
    <property type="match status" value="1"/>
</dbReference>
<dbReference type="InterPro" id="IPR008922">
    <property type="entry name" value="Di-copper_centre_dom_sf"/>
</dbReference>
<protein>
    <submittedName>
        <fullName evidence="2">Uu.00g028740.m01.CDS01</fullName>
    </submittedName>
</protein>
<evidence type="ECO:0000313" key="3">
    <source>
        <dbReference type="Proteomes" id="UP001295740"/>
    </source>
</evidence>
<evidence type="ECO:0000259" key="1">
    <source>
        <dbReference type="Pfam" id="PF00264"/>
    </source>
</evidence>
<dbReference type="Pfam" id="PF00264">
    <property type="entry name" value="Tyrosinase"/>
    <property type="match status" value="1"/>
</dbReference>
<proteinExistence type="predicted"/>
<reference evidence="2" key="1">
    <citation type="submission" date="2023-10" db="EMBL/GenBank/DDBJ databases">
        <authorList>
            <person name="Hackl T."/>
        </authorList>
    </citation>
    <scope>NUCLEOTIDE SEQUENCE</scope>
</reference>
<feature type="domain" description="Tyrosinase copper-binding" evidence="1">
    <location>
        <begin position="15"/>
        <end position="138"/>
    </location>
</feature>
<dbReference type="Proteomes" id="UP001295740">
    <property type="component" value="Unassembled WGS sequence"/>
</dbReference>
<accession>A0AAI8V8Z8</accession>
<dbReference type="EMBL" id="CAUWAG010000003">
    <property type="protein sequence ID" value="CAJ2500021.1"/>
    <property type="molecule type" value="Genomic_DNA"/>
</dbReference>
<evidence type="ECO:0000313" key="2">
    <source>
        <dbReference type="EMBL" id="CAJ2500021.1"/>
    </source>
</evidence>
<gene>
    <name evidence="2" type="ORF">KHLLAP_LOCUS489</name>
</gene>
<sequence>MQTPNVYPNVTGPKSVFDSFVVLDYVLTPTSTTQPTFLPYHRLYIWTYEEKLRTLCGYPGAVSHWEWGLDAGSFEKSALFDGTRISMGSDGAKVNITASGPQFFMPVGSRGGLVTHGPFKNYTVNSGPNTAAGRWPRTRGVCSETSIPGSSPDIELFQANLQGNFRYSA</sequence>